<feature type="transmembrane region" description="Helical" evidence="6">
    <location>
        <begin position="29"/>
        <end position="49"/>
    </location>
</feature>
<dbReference type="CDD" id="cd17321">
    <property type="entry name" value="MFS_MMR_MDR_like"/>
    <property type="match status" value="1"/>
</dbReference>
<reference evidence="9" key="1">
    <citation type="journal article" date="2019" name="Int. J. Syst. Evol. Microbiol.">
        <title>The Global Catalogue of Microorganisms (GCM) 10K type strain sequencing project: providing services to taxonomists for standard genome sequencing and annotation.</title>
        <authorList>
            <consortium name="The Broad Institute Genomics Platform"/>
            <consortium name="The Broad Institute Genome Sequencing Center for Infectious Disease"/>
            <person name="Wu L."/>
            <person name="Ma J."/>
        </authorList>
    </citation>
    <scope>NUCLEOTIDE SEQUENCE [LARGE SCALE GENOMIC DNA]</scope>
    <source>
        <strain evidence="9">JCM 30742</strain>
    </source>
</reference>
<evidence type="ECO:0000256" key="4">
    <source>
        <dbReference type="ARBA" id="ARBA00023136"/>
    </source>
</evidence>
<feature type="domain" description="Major facilitator superfamily (MFS) profile" evidence="7">
    <location>
        <begin position="1"/>
        <end position="453"/>
    </location>
</feature>
<keyword evidence="3 6" id="KW-1133">Transmembrane helix</keyword>
<proteinExistence type="predicted"/>
<feature type="region of interest" description="Disordered" evidence="5">
    <location>
        <begin position="458"/>
        <end position="480"/>
    </location>
</feature>
<evidence type="ECO:0000256" key="1">
    <source>
        <dbReference type="ARBA" id="ARBA00004651"/>
    </source>
</evidence>
<gene>
    <name evidence="8" type="ORF">GCM10023081_13690</name>
</gene>
<dbReference type="Gene3D" id="1.20.1250.20">
    <property type="entry name" value="MFS general substrate transporter like domains"/>
    <property type="match status" value="1"/>
</dbReference>
<evidence type="ECO:0000256" key="2">
    <source>
        <dbReference type="ARBA" id="ARBA00022692"/>
    </source>
</evidence>
<evidence type="ECO:0000313" key="9">
    <source>
        <dbReference type="Proteomes" id="UP001500752"/>
    </source>
</evidence>
<evidence type="ECO:0000256" key="3">
    <source>
        <dbReference type="ARBA" id="ARBA00022989"/>
    </source>
</evidence>
<evidence type="ECO:0000256" key="6">
    <source>
        <dbReference type="SAM" id="Phobius"/>
    </source>
</evidence>
<dbReference type="InterPro" id="IPR020846">
    <property type="entry name" value="MFS_dom"/>
</dbReference>
<dbReference type="PANTHER" id="PTHR42718:SF39">
    <property type="entry name" value="ACTINORHODIN TRANSPORTER-RELATED"/>
    <property type="match status" value="1"/>
</dbReference>
<feature type="transmembrane region" description="Helical" evidence="6">
    <location>
        <begin position="347"/>
        <end position="371"/>
    </location>
</feature>
<organism evidence="8 9">
    <name type="scientific">Arthrobacter ginkgonis</name>
    <dbReference type="NCBI Taxonomy" id="1630594"/>
    <lineage>
        <taxon>Bacteria</taxon>
        <taxon>Bacillati</taxon>
        <taxon>Actinomycetota</taxon>
        <taxon>Actinomycetes</taxon>
        <taxon>Micrococcales</taxon>
        <taxon>Micrococcaceae</taxon>
        <taxon>Arthrobacter</taxon>
    </lineage>
</organism>
<dbReference type="SUPFAM" id="SSF103473">
    <property type="entry name" value="MFS general substrate transporter"/>
    <property type="match status" value="1"/>
</dbReference>
<dbReference type="EMBL" id="BAABEO010000009">
    <property type="protein sequence ID" value="GAA3676650.1"/>
    <property type="molecule type" value="Genomic_DNA"/>
</dbReference>
<keyword evidence="4 6" id="KW-0472">Membrane</keyword>
<name>A0ABP7C1J8_9MICC</name>
<protein>
    <submittedName>
        <fullName evidence="8">MFS transporter</fullName>
    </submittedName>
</protein>
<dbReference type="Gene3D" id="1.20.1720.10">
    <property type="entry name" value="Multidrug resistance protein D"/>
    <property type="match status" value="1"/>
</dbReference>
<evidence type="ECO:0000313" key="8">
    <source>
        <dbReference type="EMBL" id="GAA3676650.1"/>
    </source>
</evidence>
<evidence type="ECO:0000259" key="7">
    <source>
        <dbReference type="PROSITE" id="PS50850"/>
    </source>
</evidence>
<dbReference type="Pfam" id="PF07690">
    <property type="entry name" value="MFS_1"/>
    <property type="match status" value="1"/>
</dbReference>
<feature type="transmembrane region" description="Helical" evidence="6">
    <location>
        <begin position="290"/>
        <end position="309"/>
    </location>
</feature>
<feature type="transmembrane region" description="Helical" evidence="6">
    <location>
        <begin position="151"/>
        <end position="173"/>
    </location>
</feature>
<feature type="transmembrane region" description="Helical" evidence="6">
    <location>
        <begin position="120"/>
        <end position="139"/>
    </location>
</feature>
<dbReference type="InterPro" id="IPR036259">
    <property type="entry name" value="MFS_trans_sf"/>
</dbReference>
<dbReference type="PROSITE" id="PS50850">
    <property type="entry name" value="MFS"/>
    <property type="match status" value="1"/>
</dbReference>
<dbReference type="PANTHER" id="PTHR42718">
    <property type="entry name" value="MAJOR FACILITATOR SUPERFAMILY MULTIDRUG TRANSPORTER MFSC"/>
    <property type="match status" value="1"/>
</dbReference>
<accession>A0ABP7C1J8</accession>
<feature type="transmembrane region" description="Helical" evidence="6">
    <location>
        <begin position="217"/>
        <end position="234"/>
    </location>
</feature>
<feature type="transmembrane region" description="Helical" evidence="6">
    <location>
        <begin position="255"/>
        <end position="278"/>
    </location>
</feature>
<dbReference type="Proteomes" id="UP001500752">
    <property type="component" value="Unassembled WGS sequence"/>
</dbReference>
<dbReference type="InterPro" id="IPR011701">
    <property type="entry name" value="MFS"/>
</dbReference>
<feature type="transmembrane region" description="Helical" evidence="6">
    <location>
        <begin position="428"/>
        <end position="451"/>
    </location>
</feature>
<feature type="transmembrane region" description="Helical" evidence="6">
    <location>
        <begin position="321"/>
        <end position="341"/>
    </location>
</feature>
<feature type="transmembrane region" description="Helical" evidence="6">
    <location>
        <begin position="185"/>
        <end position="205"/>
    </location>
</feature>
<sequence length="480" mass="50110">MAPMAMILIGATISNVAVPSITEGLGASPAAISWVVSGYMIGYALGLVPAGRLGDRYGHKWVFILGLIAYMVTALVASFSFSELQLVVSRVVQGFAGGFVIAPLYAYIQILFTGAARLRAFAIFTVVTGAAALVGPLIGGQIIDMVGMAQGWRFALTAGLPLGALALVAAFPLVPQTRNLTRGRFDFVGMFLLAVVVVGFIAPFIQVTDAGLPEWATASFSTAAVLAVVFAFWIRHRERRDAFPLVPFSFFTRPTFSIGMVVMFLAFAAFTSAIYIALSVLWQAGRGESALMAAMVTLPFSLGSILGGFMAEHTTKLFGRWALTCSLILLVVGLYTTYLTLQTDAQSHLVALVLPLLIAGMGSGIFVAPCMDTVLNGIHEKDAGAAGGFSVTVQRTGAAFGMALVFIAVSQPGPDGSFTPEVMTHDGIVAVLICAALLSVALLLSVVTALATPRAIPAQTPAAPDAAPEEPELEPAGGRG</sequence>
<evidence type="ECO:0000256" key="5">
    <source>
        <dbReference type="SAM" id="MobiDB-lite"/>
    </source>
</evidence>
<comment type="subcellular location">
    <subcellularLocation>
        <location evidence="1">Cell membrane</location>
        <topology evidence="1">Multi-pass membrane protein</topology>
    </subcellularLocation>
</comment>
<feature type="transmembrane region" description="Helical" evidence="6">
    <location>
        <begin position="383"/>
        <end position="408"/>
    </location>
</feature>
<feature type="transmembrane region" description="Helical" evidence="6">
    <location>
        <begin position="61"/>
        <end position="81"/>
    </location>
</feature>
<keyword evidence="2 6" id="KW-0812">Transmembrane</keyword>
<keyword evidence="9" id="KW-1185">Reference proteome</keyword>
<feature type="transmembrane region" description="Helical" evidence="6">
    <location>
        <begin position="87"/>
        <end position="108"/>
    </location>
</feature>
<comment type="caution">
    <text evidence="8">The sequence shown here is derived from an EMBL/GenBank/DDBJ whole genome shotgun (WGS) entry which is preliminary data.</text>
</comment>